<protein>
    <recommendedName>
        <fullName evidence="4">FtsX-like permease family protein</fullName>
    </recommendedName>
</protein>
<feature type="transmembrane region" description="Helical" evidence="1">
    <location>
        <begin position="308"/>
        <end position="330"/>
    </location>
</feature>
<organism evidence="2 3">
    <name type="scientific">Anaerobranca gottschalkii DSM 13577</name>
    <dbReference type="NCBI Taxonomy" id="1120990"/>
    <lineage>
        <taxon>Bacteria</taxon>
        <taxon>Bacillati</taxon>
        <taxon>Bacillota</taxon>
        <taxon>Clostridia</taxon>
        <taxon>Eubacteriales</taxon>
        <taxon>Proteinivoracaceae</taxon>
        <taxon>Anaerobranca</taxon>
    </lineage>
</organism>
<dbReference type="RefSeq" id="WP_091348591.1">
    <property type="nucleotide sequence ID" value="NZ_FOIF01000004.1"/>
</dbReference>
<reference evidence="3" key="1">
    <citation type="submission" date="2016-10" db="EMBL/GenBank/DDBJ databases">
        <authorList>
            <person name="Varghese N."/>
            <person name="Submissions S."/>
        </authorList>
    </citation>
    <scope>NUCLEOTIDE SEQUENCE [LARGE SCALE GENOMIC DNA]</scope>
    <source>
        <strain evidence="3">DSM 13577</strain>
    </source>
</reference>
<evidence type="ECO:0008006" key="4">
    <source>
        <dbReference type="Google" id="ProtNLM"/>
    </source>
</evidence>
<sequence>MKKINWLLVFLNTLCTGATAVFFLFTIFQLTIAKETPFNFKESYNQLRITNIYTINQSETVELKEKIHTLVSDQDVVIIMTNIDLVGLALYDPQGYFKQYPLKTGNYLDFYDPLGENEEIHQILVKENSFLYNSMENNTIMLHGKEYKVVGVYSEDHPLATENTQYIYNFFSTIDLRGEYVIYTENEKLIDEIIILFDNSEYKIKIFELKKENLFITFLNQVITIPLYLTSFIGIIFIYFNYYLYFNVFLSKFSKISSIHLRFGATKFKLLLEYSKEILMSLTIGSGLGSIFYWLFIPLRNEQPPFKIYLLLLVVSISLSYLLFAVVYWFKKFNDTKWRVDYER</sequence>
<evidence type="ECO:0000313" key="2">
    <source>
        <dbReference type="EMBL" id="SES70140.1"/>
    </source>
</evidence>
<proteinExistence type="predicted"/>
<accession>A0A1H9YLZ2</accession>
<dbReference type="Proteomes" id="UP000243819">
    <property type="component" value="Unassembled WGS sequence"/>
</dbReference>
<keyword evidence="1" id="KW-1133">Transmembrane helix</keyword>
<feature type="transmembrane region" description="Helical" evidence="1">
    <location>
        <begin position="278"/>
        <end position="296"/>
    </location>
</feature>
<feature type="transmembrane region" description="Helical" evidence="1">
    <location>
        <begin position="225"/>
        <end position="245"/>
    </location>
</feature>
<keyword evidence="3" id="KW-1185">Reference proteome</keyword>
<dbReference type="AlphaFoldDB" id="A0A1H9YLZ2"/>
<dbReference type="STRING" id="1120990.SAMN03080614_10043"/>
<evidence type="ECO:0000313" key="3">
    <source>
        <dbReference type="Proteomes" id="UP000243819"/>
    </source>
</evidence>
<evidence type="ECO:0000256" key="1">
    <source>
        <dbReference type="SAM" id="Phobius"/>
    </source>
</evidence>
<dbReference type="OrthoDB" id="2680601at2"/>
<dbReference type="EMBL" id="FOIF01000004">
    <property type="protein sequence ID" value="SES70140.1"/>
    <property type="molecule type" value="Genomic_DNA"/>
</dbReference>
<gene>
    <name evidence="2" type="ORF">SAMN03080614_10043</name>
</gene>
<keyword evidence="1" id="KW-0472">Membrane</keyword>
<keyword evidence="1" id="KW-0812">Transmembrane</keyword>
<name>A0A1H9YLZ2_9FIRM</name>